<organism evidence="1">
    <name type="scientific">Anguilla anguilla</name>
    <name type="common">European freshwater eel</name>
    <name type="synonym">Muraena anguilla</name>
    <dbReference type="NCBI Taxonomy" id="7936"/>
    <lineage>
        <taxon>Eukaryota</taxon>
        <taxon>Metazoa</taxon>
        <taxon>Chordata</taxon>
        <taxon>Craniata</taxon>
        <taxon>Vertebrata</taxon>
        <taxon>Euteleostomi</taxon>
        <taxon>Actinopterygii</taxon>
        <taxon>Neopterygii</taxon>
        <taxon>Teleostei</taxon>
        <taxon>Anguilliformes</taxon>
        <taxon>Anguillidae</taxon>
        <taxon>Anguilla</taxon>
    </lineage>
</organism>
<dbReference type="AlphaFoldDB" id="A0A0E9S4K8"/>
<dbReference type="EMBL" id="GBXM01072356">
    <property type="protein sequence ID" value="JAH36221.1"/>
    <property type="molecule type" value="Transcribed_RNA"/>
</dbReference>
<reference evidence="1" key="2">
    <citation type="journal article" date="2015" name="Fish Shellfish Immunol.">
        <title>Early steps in the European eel (Anguilla anguilla)-Vibrio vulnificus interaction in the gills: Role of the RtxA13 toxin.</title>
        <authorList>
            <person name="Callol A."/>
            <person name="Pajuelo D."/>
            <person name="Ebbesson L."/>
            <person name="Teles M."/>
            <person name="MacKenzie S."/>
            <person name="Amaro C."/>
        </authorList>
    </citation>
    <scope>NUCLEOTIDE SEQUENCE</scope>
</reference>
<sequence>MTQTLLHNFKLLSKWLFCVLRLELQQ</sequence>
<evidence type="ECO:0000313" key="1">
    <source>
        <dbReference type="EMBL" id="JAH36221.1"/>
    </source>
</evidence>
<accession>A0A0E9S4K8</accession>
<proteinExistence type="predicted"/>
<name>A0A0E9S4K8_ANGAN</name>
<protein>
    <submittedName>
        <fullName evidence="1">Uncharacterized protein</fullName>
    </submittedName>
</protein>
<reference evidence="1" key="1">
    <citation type="submission" date="2014-11" db="EMBL/GenBank/DDBJ databases">
        <authorList>
            <person name="Amaro Gonzalez C."/>
        </authorList>
    </citation>
    <scope>NUCLEOTIDE SEQUENCE</scope>
</reference>